<feature type="compositionally biased region" description="Acidic residues" evidence="2">
    <location>
        <begin position="652"/>
        <end position="673"/>
    </location>
</feature>
<dbReference type="EMBL" id="GL377305">
    <property type="protein sequence ID" value="EFI98093.1"/>
    <property type="molecule type" value="Genomic_DNA"/>
</dbReference>
<feature type="compositionally biased region" description="Basic residues" evidence="2">
    <location>
        <begin position="636"/>
        <end position="646"/>
    </location>
</feature>
<dbReference type="Proteomes" id="UP000007431">
    <property type="component" value="Unassembled WGS sequence"/>
</dbReference>
<feature type="region of interest" description="Disordered" evidence="2">
    <location>
        <begin position="445"/>
        <end position="471"/>
    </location>
</feature>
<feature type="region of interest" description="Disordered" evidence="2">
    <location>
        <begin position="398"/>
        <end position="420"/>
    </location>
</feature>
<dbReference type="VEuPathDB" id="FungiDB:SCHCODRAFT_02497507"/>
<keyword evidence="1" id="KW-0175">Coiled coil</keyword>
<feature type="compositionally biased region" description="Acidic residues" evidence="2">
    <location>
        <begin position="615"/>
        <end position="625"/>
    </location>
</feature>
<dbReference type="HOGENOM" id="CLU_002574_0_0_1"/>
<proteinExistence type="predicted"/>
<evidence type="ECO:0000256" key="1">
    <source>
        <dbReference type="SAM" id="Coils"/>
    </source>
</evidence>
<reference evidence="3 4" key="1">
    <citation type="journal article" date="2010" name="Nat. Biotechnol.">
        <title>Genome sequence of the model mushroom Schizophyllum commune.</title>
        <authorList>
            <person name="Ohm R.A."/>
            <person name="de Jong J.F."/>
            <person name="Lugones L.G."/>
            <person name="Aerts A."/>
            <person name="Kothe E."/>
            <person name="Stajich J.E."/>
            <person name="de Vries R.P."/>
            <person name="Record E."/>
            <person name="Levasseur A."/>
            <person name="Baker S.E."/>
            <person name="Bartholomew K.A."/>
            <person name="Coutinho P.M."/>
            <person name="Erdmann S."/>
            <person name="Fowler T.J."/>
            <person name="Gathman A.C."/>
            <person name="Lombard V."/>
            <person name="Henrissat B."/>
            <person name="Knabe N."/>
            <person name="Kuees U."/>
            <person name="Lilly W.W."/>
            <person name="Lindquist E."/>
            <person name="Lucas S."/>
            <person name="Magnuson J.K."/>
            <person name="Piumi F."/>
            <person name="Raudaskoski M."/>
            <person name="Salamov A."/>
            <person name="Schmutz J."/>
            <person name="Schwarze F.W.M.R."/>
            <person name="vanKuyk P.A."/>
            <person name="Horton J.S."/>
            <person name="Grigoriev I.V."/>
            <person name="Woesten H.A.B."/>
        </authorList>
    </citation>
    <scope>NUCLEOTIDE SEQUENCE [LARGE SCALE GENOMIC DNA]</scope>
    <source>
        <strain evidence="4">H4-8 / FGSC 9210</strain>
    </source>
</reference>
<evidence type="ECO:0000313" key="3">
    <source>
        <dbReference type="EMBL" id="EFI98093.1"/>
    </source>
</evidence>
<feature type="region of interest" description="Disordered" evidence="2">
    <location>
        <begin position="1297"/>
        <end position="1317"/>
    </location>
</feature>
<dbReference type="InParanoid" id="D8Q2D3"/>
<evidence type="ECO:0000313" key="4">
    <source>
        <dbReference type="Proteomes" id="UP000007431"/>
    </source>
</evidence>
<gene>
    <name evidence="3" type="ORF">SCHCODRAFT_234534</name>
</gene>
<feature type="coiled-coil region" evidence="1">
    <location>
        <begin position="59"/>
        <end position="86"/>
    </location>
</feature>
<feature type="compositionally biased region" description="Basic and acidic residues" evidence="2">
    <location>
        <begin position="405"/>
        <end position="419"/>
    </location>
</feature>
<protein>
    <submittedName>
        <fullName evidence="3">Uncharacterized protein</fullName>
    </submittedName>
</protein>
<dbReference type="eggNOG" id="ENOG502SMQV">
    <property type="taxonomic scope" value="Eukaryota"/>
</dbReference>
<keyword evidence="4" id="KW-1185">Reference proteome</keyword>
<evidence type="ECO:0000256" key="2">
    <source>
        <dbReference type="SAM" id="MobiDB-lite"/>
    </source>
</evidence>
<feature type="compositionally biased region" description="Basic and acidic residues" evidence="2">
    <location>
        <begin position="626"/>
        <end position="635"/>
    </location>
</feature>
<name>D8Q2D3_SCHCM</name>
<feature type="region of interest" description="Disordered" evidence="2">
    <location>
        <begin position="565"/>
        <end position="677"/>
    </location>
</feature>
<feature type="region of interest" description="Disordered" evidence="2">
    <location>
        <begin position="1037"/>
        <end position="1058"/>
    </location>
</feature>
<organism evidence="4">
    <name type="scientific">Schizophyllum commune (strain H4-8 / FGSC 9210)</name>
    <name type="common">Split gill fungus</name>
    <dbReference type="NCBI Taxonomy" id="578458"/>
    <lineage>
        <taxon>Eukaryota</taxon>
        <taxon>Fungi</taxon>
        <taxon>Dikarya</taxon>
        <taxon>Basidiomycota</taxon>
        <taxon>Agaricomycotina</taxon>
        <taxon>Agaricomycetes</taxon>
        <taxon>Agaricomycetidae</taxon>
        <taxon>Agaricales</taxon>
        <taxon>Schizophyllaceae</taxon>
        <taxon>Schizophyllum</taxon>
    </lineage>
</organism>
<accession>D8Q2D3</accession>
<sequence length="1317" mass="146900">MADTDQSVHALAVERTKRLSDDHEPATEAHPLAGTALYTGWRESLLGLRDYQLATSRANNDLSRRLEQVRQEIHLKDQAIAELRRKIPPSDPRSKILATATAQISNSLARLNQRILERKEEPSVARLTVTNFERENEVGLILARVGSSLIPSTVQLMRRKLPTLDRRQASGLESSSSSSQKLIRLPTTTEDQVAALEVAKLEVLLQADLNDRRNRESSWVAELSLLRDQVRELSDAEHIAAGHRMAEVYRASQGLEASKCSCSYLALQQSLSTVRTSVDGQRGRTYELKRVVSALVQKQELLRQTVDLKALHNENVAADQRLSIIQAQYGALQSQIAQVEAEARIKVYQLEKDRAWSKEQMNDLRGTYVKDVGSLQEQVDDLHAQIDVIKAKVESAQSRLVATDGSREESQMDTAHDGEQASILGGGHEDSCIYGAAAYASETRLRKSSEHGQSACSGAETLPDKEDDTAMDVDDQGLDLEEHEAPRPSHGAAECPTNLVCSSSIIPGSLRSLTENDKGSVAGTPKGRVASGTPGRRVAAGLNMPKQKLRGVDVADHLTALDQFKLGSPLRTPSPRKRGPRSAKGAHDGQHTPRSRHSPYSREARPSRYGRVGDMGEDCDADDEEVPRRNRERPRSHPTRSRPLRRAKFEDVNDMDDDYDYDDYNDYDDDGNDVEPKTPVSRIARRFLQEKIAPGALYAPQTMKKNFNNLVLGLILRGMGIQLVYHVVALEPVSDEELDAFRRNPRSHGPDLEDLRLDTNGLATTDELSGSAWNQRVAKLLCGKVKEITDRDGGDGRFGVVDADRIKRGVDTRLGRMYRLIASVVPQAGEDVVDAIARFREAHQAYNDQRRVTTSRQTKALARLRYAGVLRTACRVSNKPEALAYWSYVMRAVEALGFEGMSDEETDYEEIEHDSGVVTKRRYHKVLNPVWRRPELRDLFAKVDEAPALARMYFDKRAGAKTPRVRVDEASGQAPPKRIPKALYDPVWLEAQGELVELMLELTDDPFEIFQADAWAEESHMRYPSALNTALSKCRWSKPEEKEGAQSNNGDRTGLTGHLQGTIESSYDLAVLPNRIWRMVDCCLLESEPGVVLVGVSPWTHSPSPQVNCRTAVQDRRPQLGKLENAKDLEEAGRAGLSLRPISLNDSIEDRRQGQEQVHPHLVETGRRTEELAKSIFVEKSDTTFGDERDEDEKPWELKEPVGLLADYLCGEDVFGDAPAPSLRTTSATLRSMSTHAKDKDPSRLGPRSSLIKELLHRVEAFGAWPDHEEEELHLQPHPQRARSLRDEYIEVLTPRFSSKSTTAAAPNPYATSSCLE</sequence>
<feature type="region of interest" description="Disordered" evidence="2">
    <location>
        <begin position="511"/>
        <end position="544"/>
    </location>
</feature>